<reference evidence="2 4" key="1">
    <citation type="journal article" date="2008" name="Science">
        <title>The Physcomitrella genome reveals evolutionary insights into the conquest of land by plants.</title>
        <authorList>
            <person name="Rensing S."/>
            <person name="Lang D."/>
            <person name="Zimmer A."/>
            <person name="Terry A."/>
            <person name="Salamov A."/>
            <person name="Shapiro H."/>
            <person name="Nishiyama T."/>
            <person name="Perroud P.-F."/>
            <person name="Lindquist E."/>
            <person name="Kamisugi Y."/>
            <person name="Tanahashi T."/>
            <person name="Sakakibara K."/>
            <person name="Fujita T."/>
            <person name="Oishi K."/>
            <person name="Shin-I T."/>
            <person name="Kuroki Y."/>
            <person name="Toyoda A."/>
            <person name="Suzuki Y."/>
            <person name="Hashimoto A."/>
            <person name="Yamaguchi K."/>
            <person name="Sugano A."/>
            <person name="Kohara Y."/>
            <person name="Fujiyama A."/>
            <person name="Anterola A."/>
            <person name="Aoki S."/>
            <person name="Ashton N."/>
            <person name="Barbazuk W.B."/>
            <person name="Barker E."/>
            <person name="Bennetzen J."/>
            <person name="Bezanilla M."/>
            <person name="Blankenship R."/>
            <person name="Cho S.H."/>
            <person name="Dutcher S."/>
            <person name="Estelle M."/>
            <person name="Fawcett J.A."/>
            <person name="Gundlach H."/>
            <person name="Hanada K."/>
            <person name="Heyl A."/>
            <person name="Hicks K.A."/>
            <person name="Hugh J."/>
            <person name="Lohr M."/>
            <person name="Mayer K."/>
            <person name="Melkozernov A."/>
            <person name="Murata T."/>
            <person name="Nelson D."/>
            <person name="Pils B."/>
            <person name="Prigge M."/>
            <person name="Reiss B."/>
            <person name="Renner T."/>
            <person name="Rombauts S."/>
            <person name="Rushton P."/>
            <person name="Sanderfoot A."/>
            <person name="Schween G."/>
            <person name="Shiu S.-H."/>
            <person name="Stueber K."/>
            <person name="Theodoulou F.L."/>
            <person name="Tu H."/>
            <person name="Van de Peer Y."/>
            <person name="Verrier P.J."/>
            <person name="Waters E."/>
            <person name="Wood A."/>
            <person name="Yang L."/>
            <person name="Cove D."/>
            <person name="Cuming A."/>
            <person name="Hasebe M."/>
            <person name="Lucas S."/>
            <person name="Mishler D.B."/>
            <person name="Reski R."/>
            <person name="Grigoriev I."/>
            <person name="Quatrano R.S."/>
            <person name="Boore J.L."/>
        </authorList>
    </citation>
    <scope>NUCLEOTIDE SEQUENCE [LARGE SCALE GENOMIC DNA]</scope>
    <source>
        <strain evidence="3 4">cv. Gransden 2004</strain>
    </source>
</reference>
<proteinExistence type="predicted"/>
<dbReference type="OMA" id="CELNTCD"/>
<dbReference type="EnsemblPlants" id="Pp3c6_8570V3.2">
    <property type="protein sequence ID" value="Pp3c6_8570V3.2"/>
    <property type="gene ID" value="Pp3c6_8570"/>
</dbReference>
<dbReference type="Gene3D" id="1.20.1280.50">
    <property type="match status" value="1"/>
</dbReference>
<evidence type="ECO:0000313" key="2">
    <source>
        <dbReference type="EMBL" id="PNR52306.1"/>
    </source>
</evidence>
<evidence type="ECO:0000313" key="3">
    <source>
        <dbReference type="EnsemblPlants" id="Pp3c6_8570V3.1"/>
    </source>
</evidence>
<reference evidence="3" key="3">
    <citation type="submission" date="2020-12" db="UniProtKB">
        <authorList>
            <consortium name="EnsemblPlants"/>
        </authorList>
    </citation>
    <scope>IDENTIFICATION</scope>
</reference>
<dbReference type="EnsemblPlants" id="Pp3c6_8570V3.1">
    <property type="protein sequence ID" value="Pp3c6_8570V3.1"/>
    <property type="gene ID" value="Pp3c6_8570"/>
</dbReference>
<dbReference type="InterPro" id="IPR036047">
    <property type="entry name" value="F-box-like_dom_sf"/>
</dbReference>
<dbReference type="Gramene" id="Pp3c6_8570V3.1">
    <property type="protein sequence ID" value="Pp3c6_8570V3.1"/>
    <property type="gene ID" value="Pp3c6_8570"/>
</dbReference>
<dbReference type="PANTHER" id="PTHR47149">
    <property type="entry name" value="F-BOX PROTEIN RMF"/>
    <property type="match status" value="1"/>
</dbReference>
<dbReference type="InterPro" id="IPR001810">
    <property type="entry name" value="F-box_dom"/>
</dbReference>
<gene>
    <name evidence="3" type="primary">LOC112283183</name>
    <name evidence="2" type="ORF">PHYPA_008680</name>
</gene>
<dbReference type="GO" id="GO:0005634">
    <property type="term" value="C:nucleus"/>
    <property type="evidence" value="ECO:0000318"/>
    <property type="project" value="GO_Central"/>
</dbReference>
<reference evidence="2 4" key="2">
    <citation type="journal article" date="2018" name="Plant J.">
        <title>The Physcomitrella patens chromosome-scale assembly reveals moss genome structure and evolution.</title>
        <authorList>
            <person name="Lang D."/>
            <person name="Ullrich K.K."/>
            <person name="Murat F."/>
            <person name="Fuchs J."/>
            <person name="Jenkins J."/>
            <person name="Haas F.B."/>
            <person name="Piednoel M."/>
            <person name="Gundlach H."/>
            <person name="Van Bel M."/>
            <person name="Meyberg R."/>
            <person name="Vives C."/>
            <person name="Morata J."/>
            <person name="Symeonidi A."/>
            <person name="Hiss M."/>
            <person name="Muchero W."/>
            <person name="Kamisugi Y."/>
            <person name="Saleh O."/>
            <person name="Blanc G."/>
            <person name="Decker E.L."/>
            <person name="van Gessel N."/>
            <person name="Grimwood J."/>
            <person name="Hayes R.D."/>
            <person name="Graham S.W."/>
            <person name="Gunter L.E."/>
            <person name="McDaniel S.F."/>
            <person name="Hoernstein S.N.W."/>
            <person name="Larsson A."/>
            <person name="Li F.W."/>
            <person name="Perroud P.F."/>
            <person name="Phillips J."/>
            <person name="Ranjan P."/>
            <person name="Rokshar D.S."/>
            <person name="Rothfels C.J."/>
            <person name="Schneider L."/>
            <person name="Shu S."/>
            <person name="Stevenson D.W."/>
            <person name="Thummler F."/>
            <person name="Tillich M."/>
            <person name="Villarreal Aguilar J.C."/>
            <person name="Widiez T."/>
            <person name="Wong G.K."/>
            <person name="Wymore A."/>
            <person name="Zhang Y."/>
            <person name="Zimmer A.D."/>
            <person name="Quatrano R.S."/>
            <person name="Mayer K.F.X."/>
            <person name="Goodstein D."/>
            <person name="Casacuberta J.M."/>
            <person name="Vandepoele K."/>
            <person name="Reski R."/>
            <person name="Cuming A.C."/>
            <person name="Tuskan G.A."/>
            <person name="Maumus F."/>
            <person name="Salse J."/>
            <person name="Schmutz J."/>
            <person name="Rensing S.A."/>
        </authorList>
    </citation>
    <scope>NUCLEOTIDE SEQUENCE [LARGE SCALE GENOMIC DNA]</scope>
    <source>
        <strain evidence="3 4">cv. Gransden 2004</strain>
    </source>
</reference>
<organism evidence="2">
    <name type="scientific">Physcomitrium patens</name>
    <name type="common">Spreading-leaved earth moss</name>
    <name type="synonym">Physcomitrella patens</name>
    <dbReference type="NCBI Taxonomy" id="3218"/>
    <lineage>
        <taxon>Eukaryota</taxon>
        <taxon>Viridiplantae</taxon>
        <taxon>Streptophyta</taxon>
        <taxon>Embryophyta</taxon>
        <taxon>Bryophyta</taxon>
        <taxon>Bryophytina</taxon>
        <taxon>Bryopsida</taxon>
        <taxon>Funariidae</taxon>
        <taxon>Funariales</taxon>
        <taxon>Funariaceae</taxon>
        <taxon>Physcomitrium</taxon>
    </lineage>
</organism>
<accession>A0A2K1KEV1</accession>
<protein>
    <recommendedName>
        <fullName evidence="1">F-box domain-containing protein</fullName>
    </recommendedName>
</protein>
<evidence type="ECO:0000313" key="4">
    <source>
        <dbReference type="Proteomes" id="UP000006727"/>
    </source>
</evidence>
<dbReference type="SUPFAM" id="SSF81383">
    <property type="entry name" value="F-box domain"/>
    <property type="match status" value="1"/>
</dbReference>
<dbReference type="PaxDb" id="3218-PP1S386_28V6.1"/>
<dbReference type="EMBL" id="ABEU02000006">
    <property type="protein sequence ID" value="PNR52306.1"/>
    <property type="molecule type" value="Genomic_DNA"/>
</dbReference>
<dbReference type="RefSeq" id="XP_024377370.1">
    <property type="nucleotide sequence ID" value="XM_024521602.2"/>
</dbReference>
<sequence length="379" mass="42787">MLIDSAVVRALKNWCAQGWQRPVYITALHQRYDECFLQFFVLILPSTTFAREAVAEQAVMGSAMRAFSQVDESSDCFSSQPARSPMLSCRRRRSVSPKKAKTEAWFNEDIWISIMSFLDVKCLLRLALTNRHLCAMVKDDLIWKSVFLRDFGALPIDLRPAFSWMSLYLAACDGSHTFSHHETEKHIDWMRIGVFRLESGEAVATDKLREMRLVSQKSNTSESDSLLLKAFAISNVKRGIWIADLHLVHCPVCNLASCEGTMQTLDARHWELFLNKEYKDREWKYEQVCMRVVAGHCSEAAACIFDAKQLRSKGTHGLLNLSSWNAPPGQWQPKGITSSHGAAACTNLQPNQGLKVKFHTMKAGTEGPVVGIRICQQLA</sequence>
<evidence type="ECO:0000259" key="1">
    <source>
        <dbReference type="Pfam" id="PF12937"/>
    </source>
</evidence>
<dbReference type="Proteomes" id="UP000006727">
    <property type="component" value="Chromosome 6"/>
</dbReference>
<name>A0A2K1KEV1_PHYPA</name>
<dbReference type="AlphaFoldDB" id="A0A2K1KEV1"/>
<keyword evidence="4" id="KW-1185">Reference proteome</keyword>
<dbReference type="STRING" id="3218.A0A2K1KEV1"/>
<feature type="domain" description="F-box" evidence="1">
    <location>
        <begin position="109"/>
        <end position="149"/>
    </location>
</feature>
<dbReference type="Gramene" id="Pp3c6_8570V3.2">
    <property type="protein sequence ID" value="Pp3c6_8570V3.2"/>
    <property type="gene ID" value="Pp3c6_8570"/>
</dbReference>
<dbReference type="GeneID" id="112283183"/>
<dbReference type="PANTHER" id="PTHR47149:SF1">
    <property type="entry name" value="F-BOX PROTEIN RMF"/>
    <property type="match status" value="1"/>
</dbReference>
<dbReference type="GO" id="GO:0061458">
    <property type="term" value="P:reproductive system development"/>
    <property type="evidence" value="ECO:0000318"/>
    <property type="project" value="GO_Central"/>
</dbReference>
<dbReference type="Pfam" id="PF12937">
    <property type="entry name" value="F-box-like"/>
    <property type="match status" value="1"/>
</dbReference>